<dbReference type="FunFam" id="3.40.50.790:FF:000001">
    <property type="entry name" value="50S ribosomal protein L1"/>
    <property type="match status" value="1"/>
</dbReference>
<evidence type="ECO:0000256" key="9">
    <source>
        <dbReference type="ARBA" id="ARBA00035241"/>
    </source>
</evidence>
<sequence>MKRSKRYNSAATQIDRVVEYTLEDAVKLLKQSATAKFDETVEIAMRLGVDPRHADQMVRGTVTLPHGTGKNVRVLVFTQGDKVQEALDAGADYAGLQEYVEQINKGWLDFDVAVATPDVMRDVGKLGRILGARGLMPNPKSGTVTMDVATAVKEIKAGKIDFRVDKTGIIHTGIGKVSFDEDKIMENVKTFINTVVKLKPASAKGTYLKSISLSSTMGPGIFLDTNASDYSN</sequence>
<keyword evidence="6 10" id="KW-0694">RNA-binding</keyword>
<dbReference type="GO" id="GO:0000049">
    <property type="term" value="F:tRNA binding"/>
    <property type="evidence" value="ECO:0007669"/>
    <property type="project" value="UniProtKB-KW"/>
</dbReference>
<dbReference type="HAMAP" id="MF_01318_B">
    <property type="entry name" value="Ribosomal_uL1_B"/>
    <property type="match status" value="1"/>
</dbReference>
<evidence type="ECO:0000256" key="7">
    <source>
        <dbReference type="ARBA" id="ARBA00022980"/>
    </source>
</evidence>
<dbReference type="InterPro" id="IPR023674">
    <property type="entry name" value="Ribosomal_uL1-like"/>
</dbReference>
<dbReference type="InterPro" id="IPR002143">
    <property type="entry name" value="Ribosomal_uL1"/>
</dbReference>
<dbReference type="PANTHER" id="PTHR36427:SF3">
    <property type="entry name" value="LARGE RIBOSOMAL SUBUNIT PROTEIN UL1M"/>
    <property type="match status" value="1"/>
</dbReference>
<comment type="function">
    <text evidence="10">Binds directly to 23S rRNA. The L1 stalk is quite mobile in the ribosome, and is involved in E site tRNA release.</text>
</comment>
<evidence type="ECO:0000256" key="2">
    <source>
        <dbReference type="ARBA" id="ARBA00022491"/>
    </source>
</evidence>
<dbReference type="InterPro" id="IPR005878">
    <property type="entry name" value="Ribosom_uL1_bac-type"/>
</dbReference>
<dbReference type="PIRSF" id="PIRSF002155">
    <property type="entry name" value="Ribosomal_L1"/>
    <property type="match status" value="1"/>
</dbReference>
<keyword evidence="8 10" id="KW-0687">Ribonucleoprotein</keyword>
<dbReference type="GO" id="GO:0019843">
    <property type="term" value="F:rRNA binding"/>
    <property type="evidence" value="ECO:0007669"/>
    <property type="project" value="UniProtKB-UniRule"/>
</dbReference>
<comment type="function">
    <text evidence="10">Protein L1 is also a translational repressor protein, it controls the translation of the L11 operon by binding to its mRNA.</text>
</comment>
<evidence type="ECO:0000256" key="3">
    <source>
        <dbReference type="ARBA" id="ARBA00022555"/>
    </source>
</evidence>
<evidence type="ECO:0000256" key="8">
    <source>
        <dbReference type="ARBA" id="ARBA00023274"/>
    </source>
</evidence>
<accession>A0A7V1PU73</accession>
<evidence type="ECO:0000256" key="5">
    <source>
        <dbReference type="ARBA" id="ARBA00022845"/>
    </source>
</evidence>
<dbReference type="PANTHER" id="PTHR36427">
    <property type="entry name" value="54S RIBOSOMAL PROTEIN L1, MITOCHONDRIAL"/>
    <property type="match status" value="1"/>
</dbReference>
<keyword evidence="2 10" id="KW-0678">Repressor</keyword>
<comment type="subunit">
    <text evidence="10">Part of the 50S ribosomal subunit.</text>
</comment>
<dbReference type="GO" id="GO:0006417">
    <property type="term" value="P:regulation of translation"/>
    <property type="evidence" value="ECO:0007669"/>
    <property type="project" value="UniProtKB-KW"/>
</dbReference>
<dbReference type="NCBIfam" id="TIGR01169">
    <property type="entry name" value="rplA_bact"/>
    <property type="match status" value="1"/>
</dbReference>
<keyword evidence="5 10" id="KW-0810">Translation regulation</keyword>
<dbReference type="EMBL" id="DRLD01000039">
    <property type="protein sequence ID" value="HED09332.1"/>
    <property type="molecule type" value="Genomic_DNA"/>
</dbReference>
<evidence type="ECO:0000313" key="11">
    <source>
        <dbReference type="EMBL" id="HED09332.1"/>
    </source>
</evidence>
<name>A0A7V1PU73_CALAY</name>
<proteinExistence type="inferred from homology"/>
<protein>
    <recommendedName>
        <fullName evidence="9 10">Large ribosomal subunit protein uL1</fullName>
    </recommendedName>
</protein>
<evidence type="ECO:0000256" key="6">
    <source>
        <dbReference type="ARBA" id="ARBA00022884"/>
    </source>
</evidence>
<keyword evidence="3 10" id="KW-0820">tRNA-binding</keyword>
<gene>
    <name evidence="10" type="primary">rplA</name>
    <name evidence="11" type="ORF">ENJ10_01455</name>
</gene>
<dbReference type="Pfam" id="PF00687">
    <property type="entry name" value="Ribosomal_L1"/>
    <property type="match status" value="1"/>
</dbReference>
<dbReference type="InterPro" id="IPR028364">
    <property type="entry name" value="Ribosomal_uL1/biogenesis"/>
</dbReference>
<keyword evidence="7 10" id="KW-0689">Ribosomal protein</keyword>
<dbReference type="InterPro" id="IPR016095">
    <property type="entry name" value="Ribosomal_uL1_3-a/b-sand"/>
</dbReference>
<evidence type="ECO:0000256" key="1">
    <source>
        <dbReference type="ARBA" id="ARBA00010531"/>
    </source>
</evidence>
<evidence type="ECO:0000256" key="10">
    <source>
        <dbReference type="HAMAP-Rule" id="MF_01318"/>
    </source>
</evidence>
<organism evidence="11">
    <name type="scientific">Caldithrix abyssi</name>
    <dbReference type="NCBI Taxonomy" id="187145"/>
    <lineage>
        <taxon>Bacteria</taxon>
        <taxon>Pseudomonadati</taxon>
        <taxon>Calditrichota</taxon>
        <taxon>Calditrichia</taxon>
        <taxon>Calditrichales</taxon>
        <taxon>Calditrichaceae</taxon>
        <taxon>Caldithrix</taxon>
    </lineage>
</organism>
<dbReference type="Gene3D" id="3.40.50.790">
    <property type="match status" value="1"/>
</dbReference>
<dbReference type="AlphaFoldDB" id="A0A7V1PU73"/>
<dbReference type="Gene3D" id="3.30.190.20">
    <property type="match status" value="1"/>
</dbReference>
<reference evidence="11" key="1">
    <citation type="journal article" date="2020" name="mSystems">
        <title>Genome- and Community-Level Interaction Insights into Carbon Utilization and Element Cycling Functions of Hydrothermarchaeota in Hydrothermal Sediment.</title>
        <authorList>
            <person name="Zhou Z."/>
            <person name="Liu Y."/>
            <person name="Xu W."/>
            <person name="Pan J."/>
            <person name="Luo Z.H."/>
            <person name="Li M."/>
        </authorList>
    </citation>
    <scope>NUCLEOTIDE SEQUENCE [LARGE SCALE GENOMIC DNA]</scope>
    <source>
        <strain evidence="11">HyVt-456</strain>
    </source>
</reference>
<dbReference type="GO" id="GO:0006412">
    <property type="term" value="P:translation"/>
    <property type="evidence" value="ECO:0007669"/>
    <property type="project" value="UniProtKB-UniRule"/>
</dbReference>
<evidence type="ECO:0000256" key="4">
    <source>
        <dbReference type="ARBA" id="ARBA00022730"/>
    </source>
</evidence>
<dbReference type="Proteomes" id="UP000886005">
    <property type="component" value="Unassembled WGS sequence"/>
</dbReference>
<comment type="caution">
    <text evidence="11">The sequence shown here is derived from an EMBL/GenBank/DDBJ whole genome shotgun (WGS) entry which is preliminary data.</text>
</comment>
<dbReference type="GO" id="GO:0003735">
    <property type="term" value="F:structural constituent of ribosome"/>
    <property type="evidence" value="ECO:0007669"/>
    <property type="project" value="InterPro"/>
</dbReference>
<dbReference type="SUPFAM" id="SSF56808">
    <property type="entry name" value="Ribosomal protein L1"/>
    <property type="match status" value="1"/>
</dbReference>
<keyword evidence="4 10" id="KW-0699">rRNA-binding</keyword>
<dbReference type="CDD" id="cd00403">
    <property type="entry name" value="Ribosomal_L1"/>
    <property type="match status" value="1"/>
</dbReference>
<dbReference type="GO" id="GO:0015934">
    <property type="term" value="C:large ribosomal subunit"/>
    <property type="evidence" value="ECO:0007669"/>
    <property type="project" value="InterPro"/>
</dbReference>
<comment type="similarity">
    <text evidence="1 10">Belongs to the universal ribosomal protein uL1 family.</text>
</comment>